<organism evidence="2 3">
    <name type="scientific">Salegentibacter maritimus</name>
    <dbReference type="NCBI Taxonomy" id="2794347"/>
    <lineage>
        <taxon>Bacteria</taxon>
        <taxon>Pseudomonadati</taxon>
        <taxon>Bacteroidota</taxon>
        <taxon>Flavobacteriia</taxon>
        <taxon>Flavobacteriales</taxon>
        <taxon>Flavobacteriaceae</taxon>
        <taxon>Salegentibacter</taxon>
    </lineage>
</organism>
<proteinExistence type="predicted"/>
<dbReference type="Proteomes" id="UP000635665">
    <property type="component" value="Unassembled WGS sequence"/>
</dbReference>
<sequence length="84" mass="9838">MKTNLKVLTNDELQKEYRDKSIIFSIFLGLIIVMVISSIITLFMSSIMATTFLPFAFLPLSLIFWKQFNDVKKEMKSRNIRKNS</sequence>
<name>A0ABS0TH43_9FLAO</name>
<keyword evidence="1" id="KW-1133">Transmembrane helix</keyword>
<comment type="caution">
    <text evidence="2">The sequence shown here is derived from an EMBL/GenBank/DDBJ whole genome shotgun (WGS) entry which is preliminary data.</text>
</comment>
<evidence type="ECO:0000313" key="3">
    <source>
        <dbReference type="Proteomes" id="UP000635665"/>
    </source>
</evidence>
<reference evidence="2 3" key="1">
    <citation type="submission" date="2020-12" db="EMBL/GenBank/DDBJ databases">
        <title>Salegentibacter orientalis sp. nov., isolated from costal sediment.</title>
        <authorList>
            <person name="Lian F.-B."/>
        </authorList>
    </citation>
    <scope>NUCLEOTIDE SEQUENCE [LARGE SCALE GENOMIC DNA]</scope>
    <source>
        <strain evidence="2 3">F60176</strain>
    </source>
</reference>
<dbReference type="RefSeq" id="WP_198638564.1">
    <property type="nucleotide sequence ID" value="NZ_JAEHNY010000006.1"/>
</dbReference>
<accession>A0ABS0TH43</accession>
<keyword evidence="1" id="KW-0812">Transmembrane</keyword>
<keyword evidence="1" id="KW-0472">Membrane</keyword>
<evidence type="ECO:0000256" key="1">
    <source>
        <dbReference type="SAM" id="Phobius"/>
    </source>
</evidence>
<evidence type="ECO:0008006" key="4">
    <source>
        <dbReference type="Google" id="ProtNLM"/>
    </source>
</evidence>
<evidence type="ECO:0000313" key="2">
    <source>
        <dbReference type="EMBL" id="MBI6120115.1"/>
    </source>
</evidence>
<dbReference type="EMBL" id="JAEHNY010000006">
    <property type="protein sequence ID" value="MBI6120115.1"/>
    <property type="molecule type" value="Genomic_DNA"/>
</dbReference>
<protein>
    <recommendedName>
        <fullName evidence="4">Redox-active disulfide protein 2</fullName>
    </recommendedName>
</protein>
<gene>
    <name evidence="2" type="ORF">I6U50_08780</name>
</gene>
<keyword evidence="3" id="KW-1185">Reference proteome</keyword>
<feature type="transmembrane region" description="Helical" evidence="1">
    <location>
        <begin position="21"/>
        <end position="40"/>
    </location>
</feature>
<feature type="transmembrane region" description="Helical" evidence="1">
    <location>
        <begin position="46"/>
        <end position="65"/>
    </location>
</feature>